<dbReference type="OrthoDB" id="8606801at2"/>
<dbReference type="PANTHER" id="PTHR43132:SF6">
    <property type="entry name" value="HTH-TYPE TRANSCRIPTIONAL REPRESSOR CZRA"/>
    <property type="match status" value="1"/>
</dbReference>
<evidence type="ECO:0000256" key="3">
    <source>
        <dbReference type="ARBA" id="ARBA00023163"/>
    </source>
</evidence>
<evidence type="ECO:0000259" key="4">
    <source>
        <dbReference type="PROSITE" id="PS50987"/>
    </source>
</evidence>
<dbReference type="InterPro" id="IPR051011">
    <property type="entry name" value="Metal_resp_trans_reg"/>
</dbReference>
<dbReference type="EMBL" id="FXUV02000002">
    <property type="protein sequence ID" value="SNB54198.1"/>
    <property type="molecule type" value="Genomic_DNA"/>
</dbReference>
<keyword evidence="7" id="KW-1185">Reference proteome</keyword>
<dbReference type="Pfam" id="PF01022">
    <property type="entry name" value="HTH_5"/>
    <property type="match status" value="1"/>
</dbReference>
<dbReference type="GO" id="GO:0003700">
    <property type="term" value="F:DNA-binding transcription factor activity"/>
    <property type="evidence" value="ECO:0007669"/>
    <property type="project" value="InterPro"/>
</dbReference>
<gene>
    <name evidence="6" type="primary">ygaV</name>
    <name evidence="6" type="ORF">KEBURONENSIS_00742</name>
    <name evidence="5" type="ORF">KEBURONENSIS_00863</name>
</gene>
<dbReference type="GO" id="GO:0003677">
    <property type="term" value="F:DNA binding"/>
    <property type="evidence" value="ECO:0007669"/>
    <property type="project" value="UniProtKB-KW"/>
</dbReference>
<keyword evidence="1" id="KW-0805">Transcription regulation</keyword>
<name>A0A238TAZ3_9NEIS</name>
<evidence type="ECO:0000256" key="1">
    <source>
        <dbReference type="ARBA" id="ARBA00023015"/>
    </source>
</evidence>
<dbReference type="AlphaFoldDB" id="A0A238TAZ3"/>
<dbReference type="EMBL" id="FXUV01000010">
    <property type="protein sequence ID" value="SMQ11859.1"/>
    <property type="molecule type" value="Genomic_DNA"/>
</dbReference>
<dbReference type="InterPro" id="IPR011991">
    <property type="entry name" value="ArsR-like_HTH"/>
</dbReference>
<reference evidence="5" key="1">
    <citation type="submission" date="2017-05" db="EMBL/GenBank/DDBJ databases">
        <authorList>
            <person name="Song R."/>
            <person name="Chenine A.L."/>
            <person name="Ruprecht R.M."/>
        </authorList>
    </citation>
    <scope>NUCLEOTIDE SEQUENCE</scope>
    <source>
        <strain evidence="5">Kingella_eburonensis</strain>
    </source>
</reference>
<evidence type="ECO:0000256" key="2">
    <source>
        <dbReference type="ARBA" id="ARBA00023125"/>
    </source>
</evidence>
<reference evidence="6 7" key="2">
    <citation type="submission" date="2017-06" db="EMBL/GenBank/DDBJ databases">
        <authorList>
            <person name="Kim H.J."/>
            <person name="Triplett B.A."/>
        </authorList>
    </citation>
    <scope>NUCLEOTIDE SEQUENCE [LARGE SCALE GENOMIC DNA]</scope>
    <source>
        <strain evidence="6">Kingella_eburonensis</strain>
    </source>
</reference>
<dbReference type="GeneID" id="83625360"/>
<dbReference type="InterPro" id="IPR001845">
    <property type="entry name" value="HTH_ArsR_DNA-bd_dom"/>
</dbReference>
<dbReference type="Proteomes" id="UP000215450">
    <property type="component" value="Unassembled WGS sequence"/>
</dbReference>
<dbReference type="Gene3D" id="1.10.10.10">
    <property type="entry name" value="Winged helix-like DNA-binding domain superfamily/Winged helix DNA-binding domain"/>
    <property type="match status" value="1"/>
</dbReference>
<dbReference type="InterPro" id="IPR036390">
    <property type="entry name" value="WH_DNA-bd_sf"/>
</dbReference>
<evidence type="ECO:0000313" key="7">
    <source>
        <dbReference type="Proteomes" id="UP000215450"/>
    </source>
</evidence>
<dbReference type="SMART" id="SM00418">
    <property type="entry name" value="HTH_ARSR"/>
    <property type="match status" value="1"/>
</dbReference>
<feature type="domain" description="HTH arsR-type" evidence="4">
    <location>
        <begin position="9"/>
        <end position="102"/>
    </location>
</feature>
<protein>
    <submittedName>
        <fullName evidence="6">Putative HTH-type transcriptional regulator YgaV</fullName>
    </submittedName>
</protein>
<dbReference type="PANTHER" id="PTHR43132">
    <property type="entry name" value="ARSENICAL RESISTANCE OPERON REPRESSOR ARSR-RELATED"/>
    <property type="match status" value="1"/>
</dbReference>
<sequence>MADLKQNLNFEQQAEQAAQFLKTLGNPVRLQILCLLADEKELSVGELVALLPLTQSALSQHLAKLRDEGLVAYRRESQTLYYFVRSENALKLLLILKEMFCS</sequence>
<keyword evidence="3" id="KW-0804">Transcription</keyword>
<proteinExistence type="predicted"/>
<keyword evidence="2" id="KW-0238">DNA-binding</keyword>
<evidence type="ECO:0000313" key="6">
    <source>
        <dbReference type="EMBL" id="SNB54198.1"/>
    </source>
</evidence>
<dbReference type="NCBIfam" id="NF033788">
    <property type="entry name" value="HTH_metalloreg"/>
    <property type="match status" value="1"/>
</dbReference>
<dbReference type="STRING" id="1522312.GCA_900177895_01267"/>
<organism evidence="6 7">
    <name type="scientific">Kingella negevensis</name>
    <dbReference type="NCBI Taxonomy" id="1522312"/>
    <lineage>
        <taxon>Bacteria</taxon>
        <taxon>Pseudomonadati</taxon>
        <taxon>Pseudomonadota</taxon>
        <taxon>Betaproteobacteria</taxon>
        <taxon>Neisseriales</taxon>
        <taxon>Neisseriaceae</taxon>
        <taxon>Kingella</taxon>
    </lineage>
</organism>
<dbReference type="RefSeq" id="WP_003789372.1">
    <property type="nucleotide sequence ID" value="NZ_CCNJ01000031.1"/>
</dbReference>
<dbReference type="PRINTS" id="PR00778">
    <property type="entry name" value="HTHARSR"/>
</dbReference>
<dbReference type="SUPFAM" id="SSF46785">
    <property type="entry name" value="Winged helix' DNA-binding domain"/>
    <property type="match status" value="1"/>
</dbReference>
<dbReference type="CDD" id="cd00090">
    <property type="entry name" value="HTH_ARSR"/>
    <property type="match status" value="1"/>
</dbReference>
<dbReference type="InterPro" id="IPR036388">
    <property type="entry name" value="WH-like_DNA-bd_sf"/>
</dbReference>
<dbReference type="PROSITE" id="PS50987">
    <property type="entry name" value="HTH_ARSR_2"/>
    <property type="match status" value="1"/>
</dbReference>
<evidence type="ECO:0000313" key="5">
    <source>
        <dbReference type="EMBL" id="SMQ11859.1"/>
    </source>
</evidence>
<accession>A0A238TAZ3</accession>